<evidence type="ECO:0000313" key="2">
    <source>
        <dbReference type="Proteomes" id="UP001159364"/>
    </source>
</evidence>
<comment type="caution">
    <text evidence="1">The sequence shown here is derived from an EMBL/GenBank/DDBJ whole genome shotgun (WGS) entry which is preliminary data.</text>
</comment>
<dbReference type="EMBL" id="JAIWQS010000009">
    <property type="protein sequence ID" value="KAJ8756276.1"/>
    <property type="molecule type" value="Genomic_DNA"/>
</dbReference>
<sequence length="823" mass="91567">MTTQPDTVLLEEWLRSNSGVNMGISTSNSSSSSARAIINAWAELRDSLQHQSFQLHHLQSLKTLVDSRFSLHVADPQAKLLISILSSQALFLPGEAYPLLLRLLYIWVRKSFRPSLALVDSVLEVLSTIFAHQFSSEKTHELFSEGVLLLGAFSFVPTLSEKSRTVCLELLCRLMEEEYRLISSSDILVSYVLAGVGYALCSANVHFVRILNAFLEIWGKEGGPRGSVSHGLMILHLVEWVVSGIIRSRTPEKLQTFVKVTLETSVANYVPFALVMTAAGTLRALNRTAADIQGMQILSLVRISAENRIELIAIELISKTKGFSGSDNDHTTSHLLLCTSLALARAGSVSSRSSLLVCLTSALLTEIFPLRRLYKTILGSSDAVSGLAPYDTKEHINSIPFKEAGAISGILCNQYIAVDGENRVIVESMIWRFCQELYLGHRQVALLLRGKEDELLGDIEKIAESAFLMVVVFSLTVSKHKLTSKLLVESQMETSISILVAFSFMEYFRRMHLPEYMDTIRGVVVSIQENKTACISFVESMPSYTNLTKPPELLQKLQYLWFKDEVQTSRILFYLRVIPTFIDLVPTSLFSGAIAPTMFLYMEHPNGKVARTAHSIYVAFLSAGKDSDDNEKALLKEKLAFYYMQRSLAEYPGCTPFEGMASGVVALVRNLPAGSPAIFYCIHSVVEKANRLCRETSTEKVDIWKNWQGETGPCRKIVELILRLISLVDIQVLPQLMKLLAQLIVELPKEGQNVVLNELYTLVAESEDVTRKPTLVSWLQSLAYLCSMAASGSAMFKANGSKKIFTLSSLGDHSDQNRMNARL</sequence>
<evidence type="ECO:0000313" key="1">
    <source>
        <dbReference type="EMBL" id="KAJ8756276.1"/>
    </source>
</evidence>
<protein>
    <submittedName>
        <fullName evidence="1">Uncharacterized protein</fullName>
    </submittedName>
</protein>
<organism evidence="1 2">
    <name type="scientific">Erythroxylum novogranatense</name>
    <dbReference type="NCBI Taxonomy" id="1862640"/>
    <lineage>
        <taxon>Eukaryota</taxon>
        <taxon>Viridiplantae</taxon>
        <taxon>Streptophyta</taxon>
        <taxon>Embryophyta</taxon>
        <taxon>Tracheophyta</taxon>
        <taxon>Spermatophyta</taxon>
        <taxon>Magnoliopsida</taxon>
        <taxon>eudicotyledons</taxon>
        <taxon>Gunneridae</taxon>
        <taxon>Pentapetalae</taxon>
        <taxon>rosids</taxon>
        <taxon>fabids</taxon>
        <taxon>Malpighiales</taxon>
        <taxon>Erythroxylaceae</taxon>
        <taxon>Erythroxylum</taxon>
    </lineage>
</organism>
<dbReference type="PANTHER" id="PTHR36337:SF1">
    <property type="entry name" value="OBSCURIN-LIKE PROTEIN"/>
    <property type="match status" value="1"/>
</dbReference>
<name>A0AAV8SVE5_9ROSI</name>
<accession>A0AAV8SVE5</accession>
<reference evidence="1 2" key="1">
    <citation type="submission" date="2021-09" db="EMBL/GenBank/DDBJ databases">
        <title>Genomic insights and catalytic innovation underlie evolution of tropane alkaloids biosynthesis.</title>
        <authorList>
            <person name="Wang Y.-J."/>
            <person name="Tian T."/>
            <person name="Huang J.-P."/>
            <person name="Huang S.-X."/>
        </authorList>
    </citation>
    <scope>NUCLEOTIDE SEQUENCE [LARGE SCALE GENOMIC DNA]</scope>
    <source>
        <strain evidence="1">KIB-2018</strain>
        <tissue evidence="1">Leaf</tissue>
    </source>
</reference>
<dbReference type="Proteomes" id="UP001159364">
    <property type="component" value="Linkage Group LG09"/>
</dbReference>
<dbReference type="PANTHER" id="PTHR36337">
    <property type="entry name" value="OBSCURIN-LIKE PROTEIN"/>
    <property type="match status" value="1"/>
</dbReference>
<proteinExistence type="predicted"/>
<dbReference type="AlphaFoldDB" id="A0AAV8SVE5"/>
<gene>
    <name evidence="1" type="ORF">K2173_025088</name>
</gene>
<keyword evidence="2" id="KW-1185">Reference proteome</keyword>